<dbReference type="EMBL" id="JQFK01000015">
    <property type="protein sequence ID" value="KGK38782.1"/>
    <property type="molecule type" value="Genomic_DNA"/>
</dbReference>
<gene>
    <name evidence="2" type="ORF">JL09_g2052</name>
</gene>
<feature type="transmembrane region" description="Helical" evidence="1">
    <location>
        <begin position="134"/>
        <end position="150"/>
    </location>
</feature>
<organism evidence="2 3">
    <name type="scientific">Pichia kudriavzevii</name>
    <name type="common">Yeast</name>
    <name type="synonym">Issatchenkia orientalis</name>
    <dbReference type="NCBI Taxonomy" id="4909"/>
    <lineage>
        <taxon>Eukaryota</taxon>
        <taxon>Fungi</taxon>
        <taxon>Dikarya</taxon>
        <taxon>Ascomycota</taxon>
        <taxon>Saccharomycotina</taxon>
        <taxon>Pichiomycetes</taxon>
        <taxon>Pichiales</taxon>
        <taxon>Pichiaceae</taxon>
        <taxon>Pichia</taxon>
    </lineage>
</organism>
<name>A0A099P3J6_PICKU</name>
<evidence type="ECO:0000313" key="3">
    <source>
        <dbReference type="Proteomes" id="UP000029867"/>
    </source>
</evidence>
<proteinExistence type="predicted"/>
<feature type="transmembrane region" description="Helical" evidence="1">
    <location>
        <begin position="203"/>
        <end position="225"/>
    </location>
</feature>
<keyword evidence="1" id="KW-0472">Membrane</keyword>
<reference evidence="3" key="1">
    <citation type="journal article" date="2014" name="Microb. Cell Fact.">
        <title>Exploiting Issatchenkia orientalis SD108 for succinic acid production.</title>
        <authorList>
            <person name="Xiao H."/>
            <person name="Shao Z."/>
            <person name="Jiang Y."/>
            <person name="Dole S."/>
            <person name="Zhao H."/>
        </authorList>
    </citation>
    <scope>NUCLEOTIDE SEQUENCE [LARGE SCALE GENOMIC DNA]</scope>
    <source>
        <strain evidence="3">SD108</strain>
    </source>
</reference>
<dbReference type="InterPro" id="IPR022757">
    <property type="entry name" value="Gsf2"/>
</dbReference>
<dbReference type="eggNOG" id="ENOG502QT03">
    <property type="taxonomic scope" value="Eukaryota"/>
</dbReference>
<keyword evidence="1" id="KW-1133">Transmembrane helix</keyword>
<comment type="caution">
    <text evidence="2">The sequence shown here is derived from an EMBL/GenBank/DDBJ whole genome shotgun (WGS) entry which is preliminary data.</text>
</comment>
<dbReference type="HOGENOM" id="CLU_719597_0_0_1"/>
<dbReference type="AlphaFoldDB" id="A0A099P3J6"/>
<evidence type="ECO:0000256" key="1">
    <source>
        <dbReference type="SAM" id="Phobius"/>
    </source>
</evidence>
<evidence type="ECO:0008006" key="4">
    <source>
        <dbReference type="Google" id="ProtNLM"/>
    </source>
</evidence>
<evidence type="ECO:0000313" key="2">
    <source>
        <dbReference type="EMBL" id="KGK38782.1"/>
    </source>
</evidence>
<dbReference type="VEuPathDB" id="FungiDB:C5L36_0B01410"/>
<protein>
    <recommendedName>
        <fullName evidence="4">Glucose-signaling factor 2</fullName>
    </recommendedName>
</protein>
<dbReference type="Proteomes" id="UP000029867">
    <property type="component" value="Unassembled WGS sequence"/>
</dbReference>
<accession>A0A099P3J6</accession>
<dbReference type="Pfam" id="PF11055">
    <property type="entry name" value="Gsf2"/>
    <property type="match status" value="1"/>
</dbReference>
<sequence length="386" mass="45112">MSTGVVKRKVQFNEETLTEQVLELNPKTYDIYMRMNHSAEYDFCFQVNDQTTFKDLFKIFKLPMVFSPSIFYSKDPTGFSVSTHPGYLSRTGTVVFDTYAHKQKYLTRISNLNEKISQHCLPGQLIVPTFERRYFLHFSVISFFLAWLFVDLPEHIAPIKGLSPTYRLTDVICYLIKEFLDKPDIAQHFHDGIYAPVDVIEQWIYFSFHLIKCTMLYFFVWSGLFNPYSFRKPALAVTKDELIEIGWTGVKKGGKADVQDGYRSSLIQEYGTIIGIFNAGKLEYVKECFIDLQRGEGYDYKSPIDPNVEVPFKLTKELLMKERKFLATELAKMPYENAYKELKRYRKNGPLVPCVQLKEMVERKFAKIDESIRQKAYNNPVLKKNQ</sequence>
<keyword evidence="1" id="KW-0812">Transmembrane</keyword>